<evidence type="ECO:0000313" key="1">
    <source>
        <dbReference type="EMBL" id="RKQ97154.1"/>
    </source>
</evidence>
<reference evidence="1 2" key="1">
    <citation type="submission" date="2018-10" db="EMBL/GenBank/DDBJ databases">
        <title>Genomic Encyclopedia of Type Strains, Phase IV (KMG-IV): sequencing the most valuable type-strain genomes for metagenomic binning, comparative biology and taxonomic classification.</title>
        <authorList>
            <person name="Goeker M."/>
        </authorList>
    </citation>
    <scope>NUCLEOTIDE SEQUENCE [LARGE SCALE GENOMIC DNA]</scope>
    <source>
        <strain evidence="1 2">DSM 23229</strain>
    </source>
</reference>
<keyword evidence="2" id="KW-1185">Reference proteome</keyword>
<proteinExistence type="predicted"/>
<dbReference type="RefSeq" id="WP_121173486.1">
    <property type="nucleotide sequence ID" value="NZ_RBIN01000007.1"/>
</dbReference>
<dbReference type="OrthoDB" id="6389037at2"/>
<dbReference type="Proteomes" id="UP000281975">
    <property type="component" value="Unassembled WGS sequence"/>
</dbReference>
<gene>
    <name evidence="1" type="ORF">C7446_2574</name>
</gene>
<organism evidence="1 2">
    <name type="scientific">Kushneria sinocarnis</name>
    <dbReference type="NCBI Taxonomy" id="595502"/>
    <lineage>
        <taxon>Bacteria</taxon>
        <taxon>Pseudomonadati</taxon>
        <taxon>Pseudomonadota</taxon>
        <taxon>Gammaproteobacteria</taxon>
        <taxon>Oceanospirillales</taxon>
        <taxon>Halomonadaceae</taxon>
        <taxon>Kushneria</taxon>
    </lineage>
</organism>
<protein>
    <submittedName>
        <fullName evidence="1">Uncharacterized protein</fullName>
    </submittedName>
</protein>
<accession>A0A420WUP9</accession>
<evidence type="ECO:0000313" key="2">
    <source>
        <dbReference type="Proteomes" id="UP000281975"/>
    </source>
</evidence>
<dbReference type="EMBL" id="RBIN01000007">
    <property type="protein sequence ID" value="RKQ97154.1"/>
    <property type="molecule type" value="Genomic_DNA"/>
</dbReference>
<dbReference type="AlphaFoldDB" id="A0A420WUP9"/>
<name>A0A420WUP9_9GAMM</name>
<comment type="caution">
    <text evidence="1">The sequence shown here is derived from an EMBL/GenBank/DDBJ whole genome shotgun (WGS) entry which is preliminary data.</text>
</comment>
<sequence length="272" mass="29134">MLILDGNTIDQLNLGSQKIGRAYLGDQLVYAALEQLLFLNGQSGLLYRVEPQYLYQDEAGTTPVTGSGDPVALIRDAGPNGLDGIVRGGTATYQVDSNGAGFLELSGQSIEAGSGTDLQLGRPQFCIGMETSDSIGGGSHWAIFRARSGGFDDAALSIYESSDDYVSLSYSSLLSSDDQLNGVPARRVMGADPDSNVIWTTGFDDRTGAFSDGEIDYPASADSYPLIIGSRQNAYETWPGRFYGAIYGEEFGAALIQRYRQHLTSLMQLSSL</sequence>